<evidence type="ECO:0000313" key="8">
    <source>
        <dbReference type="Proteomes" id="UP000195402"/>
    </source>
</evidence>
<dbReference type="PANTHER" id="PTHR46237">
    <property type="entry name" value="CYTOCHROME B5 REDUCTASE 4 FAMILY MEMBER"/>
    <property type="match status" value="1"/>
</dbReference>
<protein>
    <submittedName>
        <fullName evidence="7">Cytochrome b5-like heme/steroid binding domain</fullName>
    </submittedName>
</protein>
<sequence>MGDDNDFTFSQACSNCFFINWVYYSSAVSGNCDLNIYVFEWSLLCAICKMVVGVPVDQTRLEVHNAMPDIAGVTIKDDLSNSSGNHQNESSLWKGESSDNASFENQGKVGSLSFSVVDMSSPKPLTELPKQSKVPVKSSEEQRISTKKPIVRAKVPFEKGYSQMDWLKLTRTHPDLAGLKGESNKRLISMDEVKQHRAEGSMWTVLKGRVYNISPYLNFHPGGVDMLLKGAGKDCTSLFSRGIAKLLTAFHTQTSQSLLSSRTLLIGNKILNVILDKYHAWVNAEFLLEKCLVGTLDDSR</sequence>
<keyword evidence="1 4" id="KW-0349">Heme</keyword>
<evidence type="ECO:0000256" key="5">
    <source>
        <dbReference type="SAM" id="MobiDB-lite"/>
    </source>
</evidence>
<feature type="domain" description="Cytochrome b5 heme-binding" evidence="6">
    <location>
        <begin position="185"/>
        <end position="270"/>
    </location>
</feature>
<dbReference type="SUPFAM" id="SSF55856">
    <property type="entry name" value="Cytochrome b5-like heme/steroid binding domain"/>
    <property type="match status" value="1"/>
</dbReference>
<keyword evidence="2 4" id="KW-0479">Metal-binding</keyword>
<comment type="similarity">
    <text evidence="4">Belongs to the cytochrome b5 family.</text>
</comment>
<dbReference type="GO" id="GO:0005737">
    <property type="term" value="C:cytoplasm"/>
    <property type="evidence" value="ECO:0007669"/>
    <property type="project" value="TreeGrafter"/>
</dbReference>
<gene>
    <name evidence="7" type="ORF">BVC80_8895g13</name>
</gene>
<dbReference type="Gene3D" id="3.10.120.10">
    <property type="entry name" value="Cytochrome b5-like heme/steroid binding domain"/>
    <property type="match status" value="1"/>
</dbReference>
<keyword evidence="3 4" id="KW-0408">Iron</keyword>
<dbReference type="PROSITE" id="PS00191">
    <property type="entry name" value="CYTOCHROME_B5_1"/>
    <property type="match status" value="1"/>
</dbReference>
<dbReference type="InParanoid" id="A0A200Q3V9"/>
<reference evidence="7 8" key="1">
    <citation type="journal article" date="2017" name="Mol. Plant">
        <title>The Genome of Medicinal Plant Macleaya cordata Provides New Insights into Benzylisoquinoline Alkaloids Metabolism.</title>
        <authorList>
            <person name="Liu X."/>
            <person name="Liu Y."/>
            <person name="Huang P."/>
            <person name="Ma Y."/>
            <person name="Qing Z."/>
            <person name="Tang Q."/>
            <person name="Cao H."/>
            <person name="Cheng P."/>
            <person name="Zheng Y."/>
            <person name="Yuan Z."/>
            <person name="Zhou Y."/>
            <person name="Liu J."/>
            <person name="Tang Z."/>
            <person name="Zhuo Y."/>
            <person name="Zhang Y."/>
            <person name="Yu L."/>
            <person name="Huang J."/>
            <person name="Yang P."/>
            <person name="Peng Q."/>
            <person name="Zhang J."/>
            <person name="Jiang W."/>
            <person name="Zhang Z."/>
            <person name="Lin K."/>
            <person name="Ro D.K."/>
            <person name="Chen X."/>
            <person name="Xiong X."/>
            <person name="Shang Y."/>
            <person name="Huang S."/>
            <person name="Zeng J."/>
        </authorList>
    </citation>
    <scope>NUCLEOTIDE SEQUENCE [LARGE SCALE GENOMIC DNA]</scope>
    <source>
        <strain evidence="8">cv. BLH2017</strain>
        <tissue evidence="7">Root</tissue>
    </source>
</reference>
<dbReference type="InterPro" id="IPR036400">
    <property type="entry name" value="Cyt_B5-like_heme/steroid_sf"/>
</dbReference>
<dbReference type="InterPro" id="IPR018506">
    <property type="entry name" value="Cyt_B5_heme-BS"/>
</dbReference>
<dbReference type="PANTHER" id="PTHR46237:SF1">
    <property type="entry name" value="CYTOCHROME B5 REDUCTASE 4"/>
    <property type="match status" value="1"/>
</dbReference>
<dbReference type="SMART" id="SM01117">
    <property type="entry name" value="Cyt-b5"/>
    <property type="match status" value="1"/>
</dbReference>
<evidence type="ECO:0000256" key="3">
    <source>
        <dbReference type="ARBA" id="ARBA00023004"/>
    </source>
</evidence>
<dbReference type="AlphaFoldDB" id="A0A200Q3V9"/>
<feature type="compositionally biased region" description="Polar residues" evidence="5">
    <location>
        <begin position="80"/>
        <end position="91"/>
    </location>
</feature>
<dbReference type="FunCoup" id="A0A200Q3V9">
    <property type="interactions" value="734"/>
</dbReference>
<evidence type="ECO:0000313" key="7">
    <source>
        <dbReference type="EMBL" id="OVA05146.1"/>
    </source>
</evidence>
<evidence type="ECO:0000256" key="1">
    <source>
        <dbReference type="ARBA" id="ARBA00022617"/>
    </source>
</evidence>
<dbReference type="GO" id="GO:0046872">
    <property type="term" value="F:metal ion binding"/>
    <property type="evidence" value="ECO:0007669"/>
    <property type="project" value="UniProtKB-UniRule"/>
</dbReference>
<organism evidence="7 8">
    <name type="scientific">Macleaya cordata</name>
    <name type="common">Five-seeded plume-poppy</name>
    <name type="synonym">Bocconia cordata</name>
    <dbReference type="NCBI Taxonomy" id="56857"/>
    <lineage>
        <taxon>Eukaryota</taxon>
        <taxon>Viridiplantae</taxon>
        <taxon>Streptophyta</taxon>
        <taxon>Embryophyta</taxon>
        <taxon>Tracheophyta</taxon>
        <taxon>Spermatophyta</taxon>
        <taxon>Magnoliopsida</taxon>
        <taxon>Ranunculales</taxon>
        <taxon>Papaveraceae</taxon>
        <taxon>Papaveroideae</taxon>
        <taxon>Macleaya</taxon>
    </lineage>
</organism>
<name>A0A200Q3V9_MACCD</name>
<feature type="region of interest" description="Disordered" evidence="5">
    <location>
        <begin position="123"/>
        <end position="145"/>
    </location>
</feature>
<feature type="region of interest" description="Disordered" evidence="5">
    <location>
        <begin position="77"/>
        <end position="104"/>
    </location>
</feature>
<dbReference type="EMBL" id="MVGT01003166">
    <property type="protein sequence ID" value="OVA05146.1"/>
    <property type="molecule type" value="Genomic_DNA"/>
</dbReference>
<dbReference type="PROSITE" id="PS50255">
    <property type="entry name" value="CYTOCHROME_B5_2"/>
    <property type="match status" value="1"/>
</dbReference>
<evidence type="ECO:0000256" key="2">
    <source>
        <dbReference type="ARBA" id="ARBA00022723"/>
    </source>
</evidence>
<evidence type="ECO:0000256" key="4">
    <source>
        <dbReference type="RuleBase" id="RU362121"/>
    </source>
</evidence>
<evidence type="ECO:0000259" key="6">
    <source>
        <dbReference type="PROSITE" id="PS50255"/>
    </source>
</evidence>
<keyword evidence="8" id="KW-1185">Reference proteome</keyword>
<proteinExistence type="inferred from homology"/>
<dbReference type="STRING" id="56857.A0A200Q3V9"/>
<dbReference type="Proteomes" id="UP000195402">
    <property type="component" value="Unassembled WGS sequence"/>
</dbReference>
<dbReference type="InterPro" id="IPR001199">
    <property type="entry name" value="Cyt_B5-like_heme/steroid-bd"/>
</dbReference>
<dbReference type="Pfam" id="PF00173">
    <property type="entry name" value="Cyt-b5"/>
    <property type="match status" value="1"/>
</dbReference>
<comment type="caution">
    <text evidence="7">The sequence shown here is derived from an EMBL/GenBank/DDBJ whole genome shotgun (WGS) entry which is preliminary data.</text>
</comment>
<dbReference type="OMA" id="NEDSMWT"/>
<dbReference type="GO" id="GO:0004128">
    <property type="term" value="F:cytochrome-b5 reductase activity, acting on NAD(P)H"/>
    <property type="evidence" value="ECO:0007669"/>
    <property type="project" value="TreeGrafter"/>
</dbReference>
<dbReference type="OrthoDB" id="432299at2759"/>
<dbReference type="GO" id="GO:0020037">
    <property type="term" value="F:heme binding"/>
    <property type="evidence" value="ECO:0007669"/>
    <property type="project" value="UniProtKB-UniRule"/>
</dbReference>
<dbReference type="InterPro" id="IPR051872">
    <property type="entry name" value="Cytochrome_b5/Flavoprotein_Rdt"/>
</dbReference>
<accession>A0A200Q3V9</accession>